<gene>
    <name evidence="1" type="ORF">ARMSODRAFT_318027</name>
</gene>
<protein>
    <submittedName>
        <fullName evidence="1">Uncharacterized protein</fullName>
    </submittedName>
</protein>
<dbReference type="Proteomes" id="UP000218334">
    <property type="component" value="Unassembled WGS sequence"/>
</dbReference>
<proteinExistence type="predicted"/>
<accession>A0A2H3BUL7</accession>
<sequence length="163" mass="17503">MFVCCCSRSHSCVVVSWARDPLLLLPPRCFSKWCAAVTLHLLGAFVVSMGPSSTAPAAALFHNWRAATARLAHLCFVGSAGFGLSCCRAVPRNSVLQHCASSVLAFGFGHSRLASGQCACLHVSHCHTLHDDIHPLQTATYRESGSYCSRFIRIALPVSSLCV</sequence>
<name>A0A2H3BUL7_9AGAR</name>
<dbReference type="AlphaFoldDB" id="A0A2H3BUL7"/>
<keyword evidence="2" id="KW-1185">Reference proteome</keyword>
<evidence type="ECO:0000313" key="2">
    <source>
        <dbReference type="Proteomes" id="UP000218334"/>
    </source>
</evidence>
<organism evidence="1 2">
    <name type="scientific">Armillaria solidipes</name>
    <dbReference type="NCBI Taxonomy" id="1076256"/>
    <lineage>
        <taxon>Eukaryota</taxon>
        <taxon>Fungi</taxon>
        <taxon>Dikarya</taxon>
        <taxon>Basidiomycota</taxon>
        <taxon>Agaricomycotina</taxon>
        <taxon>Agaricomycetes</taxon>
        <taxon>Agaricomycetidae</taxon>
        <taxon>Agaricales</taxon>
        <taxon>Marasmiineae</taxon>
        <taxon>Physalacriaceae</taxon>
        <taxon>Armillaria</taxon>
    </lineage>
</organism>
<dbReference type="EMBL" id="KZ293436">
    <property type="protein sequence ID" value="PBK67603.1"/>
    <property type="molecule type" value="Genomic_DNA"/>
</dbReference>
<evidence type="ECO:0000313" key="1">
    <source>
        <dbReference type="EMBL" id="PBK67603.1"/>
    </source>
</evidence>
<reference evidence="2" key="1">
    <citation type="journal article" date="2017" name="Nat. Ecol. Evol.">
        <title>Genome expansion and lineage-specific genetic innovations in the forest pathogenic fungi Armillaria.</title>
        <authorList>
            <person name="Sipos G."/>
            <person name="Prasanna A.N."/>
            <person name="Walter M.C."/>
            <person name="O'Connor E."/>
            <person name="Balint B."/>
            <person name="Krizsan K."/>
            <person name="Kiss B."/>
            <person name="Hess J."/>
            <person name="Varga T."/>
            <person name="Slot J."/>
            <person name="Riley R."/>
            <person name="Boka B."/>
            <person name="Rigling D."/>
            <person name="Barry K."/>
            <person name="Lee J."/>
            <person name="Mihaltcheva S."/>
            <person name="LaButti K."/>
            <person name="Lipzen A."/>
            <person name="Waldron R."/>
            <person name="Moloney N.M."/>
            <person name="Sperisen C."/>
            <person name="Kredics L."/>
            <person name="Vagvoelgyi C."/>
            <person name="Patrignani A."/>
            <person name="Fitzpatrick D."/>
            <person name="Nagy I."/>
            <person name="Doyle S."/>
            <person name="Anderson J.B."/>
            <person name="Grigoriev I.V."/>
            <person name="Gueldener U."/>
            <person name="Muensterkoetter M."/>
            <person name="Nagy L.G."/>
        </authorList>
    </citation>
    <scope>NUCLEOTIDE SEQUENCE [LARGE SCALE GENOMIC DNA]</scope>
    <source>
        <strain evidence="2">28-4</strain>
    </source>
</reference>